<dbReference type="InterPro" id="IPR000832">
    <property type="entry name" value="GPCR_2_secretin-like"/>
</dbReference>
<feature type="compositionally biased region" description="Polar residues" evidence="10">
    <location>
        <begin position="465"/>
        <end position="478"/>
    </location>
</feature>
<reference evidence="14" key="2">
    <citation type="submission" date="2020-12" db="EMBL/GenBank/DDBJ databases">
        <authorList>
            <person name="Kanost M."/>
        </authorList>
    </citation>
    <scope>NUCLEOTIDE SEQUENCE</scope>
</reference>
<protein>
    <recommendedName>
        <fullName evidence="13">G-protein coupled receptors family 2 profile 2 domain-containing protein</fullName>
    </recommendedName>
</protein>
<keyword evidence="6" id="KW-0297">G-protein coupled receptor</keyword>
<evidence type="ECO:0000256" key="11">
    <source>
        <dbReference type="SAM" id="Phobius"/>
    </source>
</evidence>
<name>A0A921YSB2_MANSE</name>
<comment type="subcellular location">
    <subcellularLocation>
        <location evidence="1">Endomembrane system</location>
        <topology evidence="1">Multi-pass membrane protein</topology>
    </subcellularLocation>
</comment>
<feature type="chain" id="PRO_5038276393" description="G-protein coupled receptors family 2 profile 2 domain-containing protein" evidence="12">
    <location>
        <begin position="17"/>
        <end position="509"/>
    </location>
</feature>
<feature type="transmembrane region" description="Helical" evidence="11">
    <location>
        <begin position="297"/>
        <end position="320"/>
    </location>
</feature>
<dbReference type="GO" id="GO:0005886">
    <property type="term" value="C:plasma membrane"/>
    <property type="evidence" value="ECO:0007669"/>
    <property type="project" value="TreeGrafter"/>
</dbReference>
<feature type="transmembrane region" description="Helical" evidence="11">
    <location>
        <begin position="420"/>
        <end position="442"/>
    </location>
</feature>
<evidence type="ECO:0000313" key="14">
    <source>
        <dbReference type="EMBL" id="KAG6444563.1"/>
    </source>
</evidence>
<dbReference type="InterPro" id="IPR036272">
    <property type="entry name" value="Methuselah_N_sf"/>
</dbReference>
<reference evidence="14" key="1">
    <citation type="journal article" date="2016" name="Insect Biochem. Mol. Biol.">
        <title>Multifaceted biological insights from a draft genome sequence of the tobacco hornworm moth, Manduca sexta.</title>
        <authorList>
            <person name="Kanost M.R."/>
            <person name="Arrese E.L."/>
            <person name="Cao X."/>
            <person name="Chen Y.R."/>
            <person name="Chellapilla S."/>
            <person name="Goldsmith M.R."/>
            <person name="Grosse-Wilde E."/>
            <person name="Heckel D.G."/>
            <person name="Herndon N."/>
            <person name="Jiang H."/>
            <person name="Papanicolaou A."/>
            <person name="Qu J."/>
            <person name="Soulages J.L."/>
            <person name="Vogel H."/>
            <person name="Walters J."/>
            <person name="Waterhouse R.M."/>
            <person name="Ahn S.J."/>
            <person name="Almeida F.C."/>
            <person name="An C."/>
            <person name="Aqrawi P."/>
            <person name="Bretschneider A."/>
            <person name="Bryant W.B."/>
            <person name="Bucks S."/>
            <person name="Chao H."/>
            <person name="Chevignon G."/>
            <person name="Christen J.M."/>
            <person name="Clarke D.F."/>
            <person name="Dittmer N.T."/>
            <person name="Ferguson L.C.F."/>
            <person name="Garavelou S."/>
            <person name="Gordon K.H.J."/>
            <person name="Gunaratna R.T."/>
            <person name="Han Y."/>
            <person name="Hauser F."/>
            <person name="He Y."/>
            <person name="Heidel-Fischer H."/>
            <person name="Hirsh A."/>
            <person name="Hu Y."/>
            <person name="Jiang H."/>
            <person name="Kalra D."/>
            <person name="Klinner C."/>
            <person name="Konig C."/>
            <person name="Kovar C."/>
            <person name="Kroll A.R."/>
            <person name="Kuwar S.S."/>
            <person name="Lee S.L."/>
            <person name="Lehman R."/>
            <person name="Li K."/>
            <person name="Li Z."/>
            <person name="Liang H."/>
            <person name="Lovelace S."/>
            <person name="Lu Z."/>
            <person name="Mansfield J.H."/>
            <person name="McCulloch K.J."/>
            <person name="Mathew T."/>
            <person name="Morton B."/>
            <person name="Muzny D.M."/>
            <person name="Neunemann D."/>
            <person name="Ongeri F."/>
            <person name="Pauchet Y."/>
            <person name="Pu L.L."/>
            <person name="Pyrousis I."/>
            <person name="Rao X.J."/>
            <person name="Redding A."/>
            <person name="Roesel C."/>
            <person name="Sanchez-Gracia A."/>
            <person name="Schaack S."/>
            <person name="Shukla A."/>
            <person name="Tetreau G."/>
            <person name="Wang Y."/>
            <person name="Xiong G.H."/>
            <person name="Traut W."/>
            <person name="Walsh T.K."/>
            <person name="Worley K.C."/>
            <person name="Wu D."/>
            <person name="Wu W."/>
            <person name="Wu Y.Q."/>
            <person name="Zhang X."/>
            <person name="Zou Z."/>
            <person name="Zucker H."/>
            <person name="Briscoe A.D."/>
            <person name="Burmester T."/>
            <person name="Clem R.J."/>
            <person name="Feyereisen R."/>
            <person name="Grimmelikhuijzen C.J.P."/>
            <person name="Hamodrakas S.J."/>
            <person name="Hansson B.S."/>
            <person name="Huguet E."/>
            <person name="Jermiin L.S."/>
            <person name="Lan Q."/>
            <person name="Lehman H.K."/>
            <person name="Lorenzen M."/>
            <person name="Merzendorfer H."/>
            <person name="Michalopoulos I."/>
            <person name="Morton D.B."/>
            <person name="Muthukrishnan S."/>
            <person name="Oakeshott J.G."/>
            <person name="Palmer W."/>
            <person name="Park Y."/>
            <person name="Passarelli A.L."/>
            <person name="Rozas J."/>
            <person name="Schwartz L.M."/>
            <person name="Smith W."/>
            <person name="Southgate A."/>
            <person name="Vilcinskas A."/>
            <person name="Vogt R."/>
            <person name="Wang P."/>
            <person name="Werren J."/>
            <person name="Yu X.Q."/>
            <person name="Zhou J.J."/>
            <person name="Brown S.J."/>
            <person name="Scherer S.E."/>
            <person name="Richards S."/>
            <person name="Blissard G.W."/>
        </authorList>
    </citation>
    <scope>NUCLEOTIDE SEQUENCE</scope>
</reference>
<feature type="signal peptide" evidence="12">
    <location>
        <begin position="1"/>
        <end position="16"/>
    </location>
</feature>
<dbReference type="PANTHER" id="PTHR47154">
    <property type="entry name" value="G-PROTEIN COUPLED RECEPTOR MTH-RELATED"/>
    <property type="match status" value="1"/>
</dbReference>
<feature type="transmembrane region" description="Helical" evidence="11">
    <location>
        <begin position="254"/>
        <end position="277"/>
    </location>
</feature>
<evidence type="ECO:0000256" key="6">
    <source>
        <dbReference type="ARBA" id="ARBA00023040"/>
    </source>
</evidence>
<dbReference type="Pfam" id="PF00002">
    <property type="entry name" value="7tm_2"/>
    <property type="match status" value="1"/>
</dbReference>
<sequence>MSAFVLIFLFISLVYCESEVVNSPLKCSKQSFTDIQQKHDVTDYCKTNKCIAKCCPAGKILAPSGCIDGIRDFSNVTIYKNDIKNKTEASAHTNITNFKLVYDDKFLDKRCSNILSFSPIKHYILEDGSLQLLSDGNGKKKWLHHYNKLEYCMELYYSEKKKLDLGIGFHYLDPIDAQDEETTNLLSYITIGQTLTSSFFLILTLVIYYLIPSMRNINGMIQMAYYYGLIIMFILRTIMDLRRSNNLCRCCSTLYYFIGISNFVWLAVMSFNLWWSFRGTIKHRPIHRKGEKQKFRIYSLCVYGTTGALTVFATLVDVFIDEDKHPNLWKPAFKTCLNTDAIIYYFYIPIAVMISINCLLFIMTFYNIWKIRKGIEQFDASESRKNQASLNSFKIYKKISIMMGVSWILEVAQMRTNLPFAANIIVNLYNSLIGVIIFIMVISDKTTYKKLCARLNKDEWGRGSQKPSTQCSGYSGSSKRPERPETFQTIALNSMTKSSELIDNNSNCH</sequence>
<evidence type="ECO:0000256" key="5">
    <source>
        <dbReference type="ARBA" id="ARBA00022989"/>
    </source>
</evidence>
<dbReference type="InterPro" id="IPR023311">
    <property type="entry name" value="Methusela_ecto_dom_2"/>
</dbReference>
<dbReference type="GO" id="GO:0012505">
    <property type="term" value="C:endomembrane system"/>
    <property type="evidence" value="ECO:0007669"/>
    <property type="project" value="UniProtKB-SubCell"/>
</dbReference>
<evidence type="ECO:0000313" key="15">
    <source>
        <dbReference type="Proteomes" id="UP000791440"/>
    </source>
</evidence>
<feature type="region of interest" description="Disordered" evidence="10">
    <location>
        <begin position="460"/>
        <end position="483"/>
    </location>
</feature>
<keyword evidence="9" id="KW-0807">Transducer</keyword>
<feature type="transmembrane region" description="Helical" evidence="11">
    <location>
        <begin position="185"/>
        <end position="211"/>
    </location>
</feature>
<evidence type="ECO:0000256" key="1">
    <source>
        <dbReference type="ARBA" id="ARBA00004127"/>
    </source>
</evidence>
<dbReference type="PROSITE" id="PS50261">
    <property type="entry name" value="G_PROTEIN_RECEP_F2_4"/>
    <property type="match status" value="1"/>
</dbReference>
<gene>
    <name evidence="14" type="ORF">O3G_MSEX003434</name>
</gene>
<dbReference type="GO" id="GO:0008528">
    <property type="term" value="F:G protein-coupled peptide receptor activity"/>
    <property type="evidence" value="ECO:0007669"/>
    <property type="project" value="TreeGrafter"/>
</dbReference>
<comment type="similarity">
    <text evidence="2">Belongs to the G-protein coupled receptor 2 family. Mth subfamily.</text>
</comment>
<dbReference type="EMBL" id="JH668311">
    <property type="protein sequence ID" value="KAG6444563.1"/>
    <property type="molecule type" value="Genomic_DNA"/>
</dbReference>
<dbReference type="EMBL" id="JH668311">
    <property type="protein sequence ID" value="KAG6444562.1"/>
    <property type="molecule type" value="Genomic_DNA"/>
</dbReference>
<keyword evidence="4 12" id="KW-0732">Signal</keyword>
<evidence type="ECO:0000256" key="10">
    <source>
        <dbReference type="SAM" id="MobiDB-lite"/>
    </source>
</evidence>
<feature type="domain" description="G-protein coupled receptors family 2 profile 2" evidence="13">
    <location>
        <begin position="183"/>
        <end position="445"/>
    </location>
</feature>
<evidence type="ECO:0000259" key="13">
    <source>
        <dbReference type="PROSITE" id="PS50261"/>
    </source>
</evidence>
<evidence type="ECO:0000256" key="2">
    <source>
        <dbReference type="ARBA" id="ARBA00008979"/>
    </source>
</evidence>
<dbReference type="OrthoDB" id="6134459at2759"/>
<dbReference type="InterPro" id="IPR010596">
    <property type="entry name" value="Methuselah_N_dom"/>
</dbReference>
<keyword evidence="7 11" id="KW-0472">Membrane</keyword>
<evidence type="ECO:0000256" key="12">
    <source>
        <dbReference type="SAM" id="SignalP"/>
    </source>
</evidence>
<feature type="transmembrane region" description="Helical" evidence="11">
    <location>
        <begin position="223"/>
        <end position="239"/>
    </location>
</feature>
<accession>A0A921YSB2</accession>
<comment type="caution">
    <text evidence="14">The sequence shown here is derived from an EMBL/GenBank/DDBJ whole genome shotgun (WGS) entry which is preliminary data.</text>
</comment>
<dbReference type="Proteomes" id="UP000791440">
    <property type="component" value="Unassembled WGS sequence"/>
</dbReference>
<keyword evidence="5 11" id="KW-1133">Transmembrane helix</keyword>
<keyword evidence="3 11" id="KW-0812">Transmembrane</keyword>
<dbReference type="SUPFAM" id="SSF63877">
    <property type="entry name" value="Methuselah ectodomain"/>
    <property type="match status" value="1"/>
</dbReference>
<dbReference type="Gene3D" id="1.20.1070.10">
    <property type="entry name" value="Rhodopsin 7-helix transmembrane proteins"/>
    <property type="match status" value="1"/>
</dbReference>
<dbReference type="InterPro" id="IPR051384">
    <property type="entry name" value="Mth_GPCR"/>
</dbReference>
<evidence type="ECO:0000256" key="9">
    <source>
        <dbReference type="ARBA" id="ARBA00023224"/>
    </source>
</evidence>
<evidence type="ECO:0000256" key="3">
    <source>
        <dbReference type="ARBA" id="ARBA00022692"/>
    </source>
</evidence>
<feature type="transmembrane region" description="Helical" evidence="11">
    <location>
        <begin position="342"/>
        <end position="366"/>
    </location>
</feature>
<dbReference type="PANTHER" id="PTHR47154:SF2">
    <property type="entry name" value="G-PROTEIN COUPLED RECEPTOR MTH-RELATED"/>
    <property type="match status" value="1"/>
</dbReference>
<dbReference type="Gene3D" id="2.170.180.11">
    <property type="entry name" value="Methuselah ectodomain, domain 2"/>
    <property type="match status" value="1"/>
</dbReference>
<dbReference type="GO" id="GO:0007166">
    <property type="term" value="P:cell surface receptor signaling pathway"/>
    <property type="evidence" value="ECO:0007669"/>
    <property type="project" value="InterPro"/>
</dbReference>
<evidence type="ECO:0000256" key="8">
    <source>
        <dbReference type="ARBA" id="ARBA00023170"/>
    </source>
</evidence>
<dbReference type="InterPro" id="IPR017981">
    <property type="entry name" value="GPCR_2-like_7TM"/>
</dbReference>
<organism evidence="14 15">
    <name type="scientific">Manduca sexta</name>
    <name type="common">Tobacco hawkmoth</name>
    <name type="synonym">Tobacco hornworm</name>
    <dbReference type="NCBI Taxonomy" id="7130"/>
    <lineage>
        <taxon>Eukaryota</taxon>
        <taxon>Metazoa</taxon>
        <taxon>Ecdysozoa</taxon>
        <taxon>Arthropoda</taxon>
        <taxon>Hexapoda</taxon>
        <taxon>Insecta</taxon>
        <taxon>Pterygota</taxon>
        <taxon>Neoptera</taxon>
        <taxon>Endopterygota</taxon>
        <taxon>Lepidoptera</taxon>
        <taxon>Glossata</taxon>
        <taxon>Ditrysia</taxon>
        <taxon>Bombycoidea</taxon>
        <taxon>Sphingidae</taxon>
        <taxon>Sphinginae</taxon>
        <taxon>Sphingini</taxon>
        <taxon>Manduca</taxon>
    </lineage>
</organism>
<evidence type="ECO:0000256" key="4">
    <source>
        <dbReference type="ARBA" id="ARBA00022729"/>
    </source>
</evidence>
<proteinExistence type="inferred from homology"/>
<keyword evidence="15" id="KW-1185">Reference proteome</keyword>
<keyword evidence="8" id="KW-0675">Receptor</keyword>
<evidence type="ECO:0000256" key="7">
    <source>
        <dbReference type="ARBA" id="ARBA00023136"/>
    </source>
</evidence>
<dbReference type="CDD" id="cd15039">
    <property type="entry name" value="7tmB3_Methuselah-like"/>
    <property type="match status" value="1"/>
</dbReference>
<dbReference type="Pfam" id="PF06652">
    <property type="entry name" value="Methuselah_N"/>
    <property type="match status" value="1"/>
</dbReference>
<dbReference type="AlphaFoldDB" id="A0A921YSB2"/>